<feature type="compositionally biased region" description="Basic and acidic residues" evidence="1">
    <location>
        <begin position="23"/>
        <end position="34"/>
    </location>
</feature>
<reference evidence="2 4" key="1">
    <citation type="journal article" date="2012" name="Nature">
        <title>Repeated polyploidization of Gossypium genomes and the evolution of spinnable cotton fibres.</title>
        <authorList>
            <person name="Paterson A.H."/>
            <person name="Wendel J.F."/>
            <person name="Gundlach H."/>
            <person name="Guo H."/>
            <person name="Jenkins J."/>
            <person name="Jin D."/>
            <person name="Llewellyn D."/>
            <person name="Showmaker K.C."/>
            <person name="Shu S."/>
            <person name="Udall J."/>
            <person name="Yoo M.J."/>
            <person name="Byers R."/>
            <person name="Chen W."/>
            <person name="Doron-Faigenboim A."/>
            <person name="Duke M.V."/>
            <person name="Gong L."/>
            <person name="Grimwood J."/>
            <person name="Grover C."/>
            <person name="Grupp K."/>
            <person name="Hu G."/>
            <person name="Lee T.H."/>
            <person name="Li J."/>
            <person name="Lin L."/>
            <person name="Liu T."/>
            <person name="Marler B.S."/>
            <person name="Page J.T."/>
            <person name="Roberts A.W."/>
            <person name="Romanel E."/>
            <person name="Sanders W.S."/>
            <person name="Szadkowski E."/>
            <person name="Tan X."/>
            <person name="Tang H."/>
            <person name="Xu C."/>
            <person name="Wang J."/>
            <person name="Wang Z."/>
            <person name="Zhang D."/>
            <person name="Zhang L."/>
            <person name="Ashrafi H."/>
            <person name="Bedon F."/>
            <person name="Bowers J.E."/>
            <person name="Brubaker C.L."/>
            <person name="Chee P.W."/>
            <person name="Das S."/>
            <person name="Gingle A.R."/>
            <person name="Haigler C.H."/>
            <person name="Harker D."/>
            <person name="Hoffmann L.V."/>
            <person name="Hovav R."/>
            <person name="Jones D.C."/>
            <person name="Lemke C."/>
            <person name="Mansoor S."/>
            <person name="ur Rahman M."/>
            <person name="Rainville L.N."/>
            <person name="Rambani A."/>
            <person name="Reddy U.K."/>
            <person name="Rong J.K."/>
            <person name="Saranga Y."/>
            <person name="Scheffler B.E."/>
            <person name="Scheffler J.A."/>
            <person name="Stelly D.M."/>
            <person name="Triplett B.A."/>
            <person name="Van Deynze A."/>
            <person name="Vaslin M.F."/>
            <person name="Waghmare V.N."/>
            <person name="Walford S.A."/>
            <person name="Wright R.J."/>
            <person name="Zaki E.A."/>
            <person name="Zhang T."/>
            <person name="Dennis E.S."/>
            <person name="Mayer K.F."/>
            <person name="Peterson D.G."/>
            <person name="Rokhsar D.S."/>
            <person name="Wang X."/>
            <person name="Schmutz J."/>
        </authorList>
    </citation>
    <scope>NUCLEOTIDE SEQUENCE [LARGE SCALE GENOMIC DNA]</scope>
</reference>
<dbReference type="eggNOG" id="ENOG502SCNF">
    <property type="taxonomic scope" value="Eukaryota"/>
</dbReference>
<evidence type="ECO:0000313" key="2">
    <source>
        <dbReference type="EMBL" id="KJB44262.1"/>
    </source>
</evidence>
<sequence length="78" mass="8464">MSSIGASCAEVYLMRKRQKEKMKRMEEESVRRGETSGTTGAIEERKPTVSGRNKVHPGNFTSLLDSAGNECQGSSNAA</sequence>
<reference evidence="3 5" key="2">
    <citation type="journal article" date="2019" name="Genome Biol. Evol.">
        <title>Insights into the evolution of the New World diploid cottons (Gossypium, subgenus Houzingenia) based on genome sequencing.</title>
        <authorList>
            <person name="Grover C.E."/>
            <person name="Arick M.A. 2nd"/>
            <person name="Thrash A."/>
            <person name="Conover J.L."/>
            <person name="Sanders W.S."/>
            <person name="Peterson D.G."/>
            <person name="Frelichowski J.E."/>
            <person name="Scheffler J.A."/>
            <person name="Scheffler B.E."/>
            <person name="Wendel J.F."/>
        </authorList>
    </citation>
    <scope>NUCLEOTIDE SEQUENCE [LARGE SCALE GENOMIC DNA]</scope>
    <source>
        <strain evidence="3">8</strain>
        <tissue evidence="3">Leaf</tissue>
    </source>
</reference>
<dbReference type="Proteomes" id="UP000593578">
    <property type="component" value="Unassembled WGS sequence"/>
</dbReference>
<dbReference type="AlphaFoldDB" id="A0A0D2PEB7"/>
<dbReference type="Gramene" id="KJB44262">
    <property type="protein sequence ID" value="KJB44262"/>
    <property type="gene ID" value="B456_007G243000"/>
</dbReference>
<dbReference type="Proteomes" id="UP000032304">
    <property type="component" value="Chromosome 7"/>
</dbReference>
<evidence type="ECO:0000313" key="5">
    <source>
        <dbReference type="Proteomes" id="UP000593578"/>
    </source>
</evidence>
<evidence type="ECO:0000313" key="3">
    <source>
        <dbReference type="EMBL" id="MBA0590740.1"/>
    </source>
</evidence>
<reference evidence="3" key="3">
    <citation type="submission" date="2020-04" db="EMBL/GenBank/DDBJ databases">
        <authorList>
            <person name="Grover C.E."/>
            <person name="Arick M.A. II"/>
            <person name="Thrash A."/>
            <person name="Conover J.L."/>
            <person name="Sanders W.S."/>
            <person name="Peterson D.G."/>
            <person name="Scheffler J.A."/>
            <person name="Scheffler B.E."/>
            <person name="Wendel J.F."/>
        </authorList>
    </citation>
    <scope>NUCLEOTIDE SEQUENCE</scope>
    <source>
        <strain evidence="3">8</strain>
        <tissue evidence="3">Leaf</tissue>
    </source>
</reference>
<name>A0A0D2PEB7_GOSRA</name>
<dbReference type="EMBL" id="CM001746">
    <property type="protein sequence ID" value="KJB44262.1"/>
    <property type="molecule type" value="Genomic_DNA"/>
</dbReference>
<proteinExistence type="predicted"/>
<protein>
    <submittedName>
        <fullName evidence="2">Uncharacterized protein</fullName>
    </submittedName>
</protein>
<dbReference type="SMR" id="A0A0D2PEB7"/>
<feature type="compositionally biased region" description="Polar residues" evidence="1">
    <location>
        <begin position="59"/>
        <end position="78"/>
    </location>
</feature>
<feature type="region of interest" description="Disordered" evidence="1">
    <location>
        <begin position="18"/>
        <end position="78"/>
    </location>
</feature>
<keyword evidence="4" id="KW-1185">Reference proteome</keyword>
<evidence type="ECO:0000313" key="4">
    <source>
        <dbReference type="Proteomes" id="UP000032304"/>
    </source>
</evidence>
<dbReference type="PANTHER" id="PTHR34950">
    <property type="entry name" value="OS04G0457400 PROTEIN"/>
    <property type="match status" value="1"/>
</dbReference>
<dbReference type="PANTHER" id="PTHR34950:SF2">
    <property type="entry name" value="OS10G0364900 PROTEIN"/>
    <property type="match status" value="1"/>
</dbReference>
<organism evidence="2 4">
    <name type="scientific">Gossypium raimondii</name>
    <name type="common">Peruvian cotton</name>
    <name type="synonym">Gossypium klotzschianum subsp. raimondii</name>
    <dbReference type="NCBI Taxonomy" id="29730"/>
    <lineage>
        <taxon>Eukaryota</taxon>
        <taxon>Viridiplantae</taxon>
        <taxon>Streptophyta</taxon>
        <taxon>Embryophyta</taxon>
        <taxon>Tracheophyta</taxon>
        <taxon>Spermatophyta</taxon>
        <taxon>Magnoliopsida</taxon>
        <taxon>eudicotyledons</taxon>
        <taxon>Gunneridae</taxon>
        <taxon>Pentapetalae</taxon>
        <taxon>rosids</taxon>
        <taxon>malvids</taxon>
        <taxon>Malvales</taxon>
        <taxon>Malvaceae</taxon>
        <taxon>Malvoideae</taxon>
        <taxon>Gossypium</taxon>
    </lineage>
</organism>
<gene>
    <name evidence="2" type="ORF">B456_007G243000</name>
    <name evidence="3" type="ORF">Gorai_019432</name>
</gene>
<dbReference type="OMA" id="AEIYIME"/>
<evidence type="ECO:0000256" key="1">
    <source>
        <dbReference type="SAM" id="MobiDB-lite"/>
    </source>
</evidence>
<accession>A0A0D2PEB7</accession>
<dbReference type="EMBL" id="JABEZZ010000007">
    <property type="protein sequence ID" value="MBA0590740.1"/>
    <property type="molecule type" value="Genomic_DNA"/>
</dbReference>